<reference evidence="1" key="1">
    <citation type="journal article" date="2015" name="Nature">
        <title>Complex archaea that bridge the gap between prokaryotes and eukaryotes.</title>
        <authorList>
            <person name="Spang A."/>
            <person name="Saw J.H."/>
            <person name="Jorgensen S.L."/>
            <person name="Zaremba-Niedzwiedzka K."/>
            <person name="Martijn J."/>
            <person name="Lind A.E."/>
            <person name="van Eijk R."/>
            <person name="Schleper C."/>
            <person name="Guy L."/>
            <person name="Ettema T.J."/>
        </authorList>
    </citation>
    <scope>NUCLEOTIDE SEQUENCE</scope>
</reference>
<proteinExistence type="predicted"/>
<protein>
    <submittedName>
        <fullName evidence="1">Uncharacterized protein</fullName>
    </submittedName>
</protein>
<comment type="caution">
    <text evidence="1">The sequence shown here is derived from an EMBL/GenBank/DDBJ whole genome shotgun (WGS) entry which is preliminary data.</text>
</comment>
<evidence type="ECO:0000313" key="1">
    <source>
        <dbReference type="EMBL" id="KKN38311.1"/>
    </source>
</evidence>
<name>A0A0F9SN51_9ZZZZ</name>
<accession>A0A0F9SN51</accession>
<dbReference type="AlphaFoldDB" id="A0A0F9SN51"/>
<gene>
    <name evidence="1" type="ORF">LCGC14_0754560</name>
</gene>
<dbReference type="EMBL" id="LAZR01001838">
    <property type="protein sequence ID" value="KKN38311.1"/>
    <property type="molecule type" value="Genomic_DNA"/>
</dbReference>
<organism evidence="1">
    <name type="scientific">marine sediment metagenome</name>
    <dbReference type="NCBI Taxonomy" id="412755"/>
    <lineage>
        <taxon>unclassified sequences</taxon>
        <taxon>metagenomes</taxon>
        <taxon>ecological metagenomes</taxon>
    </lineage>
</organism>
<sequence>MKPPRIHAAEPPALGHEPQDTAAAQNLCGNVRSKSQTRTYNIERVTCVRCCGRIRKYPQLRGALAAARQPVLF</sequence>